<dbReference type="EMBL" id="MVFC01000038">
    <property type="protein sequence ID" value="OON72431.1"/>
    <property type="molecule type" value="Genomic_DNA"/>
</dbReference>
<accession>A0A1V4A160</accession>
<feature type="region of interest" description="Disordered" evidence="1">
    <location>
        <begin position="1"/>
        <end position="58"/>
    </location>
</feature>
<proteinExistence type="predicted"/>
<dbReference type="AlphaFoldDB" id="A0A1V4A160"/>
<protein>
    <submittedName>
        <fullName evidence="2">Uncharacterized protein</fullName>
    </submittedName>
</protein>
<feature type="region of interest" description="Disordered" evidence="1">
    <location>
        <begin position="295"/>
        <end position="398"/>
    </location>
</feature>
<comment type="caution">
    <text evidence="2">The sequence shown here is derived from an EMBL/GenBank/DDBJ whole genome shotgun (WGS) entry which is preliminary data.</text>
</comment>
<name>A0A1V4A160_9ACTN</name>
<dbReference type="STRING" id="83656.B1H18_29815"/>
<dbReference type="InterPro" id="IPR045652">
    <property type="entry name" value="DUF6397"/>
</dbReference>
<gene>
    <name evidence="2" type="ORF">B1H18_29815</name>
</gene>
<reference evidence="2 3" key="1">
    <citation type="submission" date="2017-02" db="EMBL/GenBank/DDBJ databases">
        <title>Draft Genome Sequence of Streptomyces tsukubaensis F601, a Producer of the immunosuppressant tacrolimus FK506.</title>
        <authorList>
            <person name="Zong G."/>
            <person name="Zhong C."/>
            <person name="Fu J."/>
            <person name="Qin R."/>
            <person name="Cao G."/>
        </authorList>
    </citation>
    <scope>NUCLEOTIDE SEQUENCE [LARGE SCALE GENOMIC DNA]</scope>
    <source>
        <strain evidence="2 3">F601</strain>
    </source>
</reference>
<feature type="compositionally biased region" description="Polar residues" evidence="1">
    <location>
        <begin position="349"/>
        <end position="360"/>
    </location>
</feature>
<dbReference type="Pfam" id="PF19934">
    <property type="entry name" value="DUF6397"/>
    <property type="match status" value="1"/>
</dbReference>
<keyword evidence="3" id="KW-1185">Reference proteome</keyword>
<sequence>MGGRTQARAVRRRKTGGRAHTKEFPSRSGLGGGTRPDAAPGGDTVKARVPSRAGPAQAEWFSRDRAARELRLRSGELDMAVRLGLVAVAERPDGGRGVPGAQIERLRAEEGFPEDLRERVRTVGTAEGAAILGITTERFGRLARLGLLTPVRFNLNRYRAVVWRYLAEDVRRLPYTHHELLTGRAPEPMRARLASGLDLRARRWREWWVEFPLRWTEDPWEAAAALASLLSPEQVSLLVPDSRERDHLCRMRPAPFVHGVPGSLAAHVAEAVMIADSSEEIVRLGSLLDAELRTARRTRAAPGRRPGPETRPASLDEQSVAGESVSNRDEQSVSCTSHGEAGGGVSVPDTRSPTEVSGRQFTPVALDAHEHRPTGPGQTRGSDVARCRTARTSAPGRGRRLAVWLRRVRPGGRERT</sequence>
<organism evidence="2 3">
    <name type="scientific">Streptomyces tsukubensis</name>
    <dbReference type="NCBI Taxonomy" id="83656"/>
    <lineage>
        <taxon>Bacteria</taxon>
        <taxon>Bacillati</taxon>
        <taxon>Actinomycetota</taxon>
        <taxon>Actinomycetes</taxon>
        <taxon>Kitasatosporales</taxon>
        <taxon>Streptomycetaceae</taxon>
        <taxon>Streptomyces</taxon>
    </lineage>
</organism>
<dbReference type="Proteomes" id="UP000190539">
    <property type="component" value="Unassembled WGS sequence"/>
</dbReference>
<evidence type="ECO:0000313" key="2">
    <source>
        <dbReference type="EMBL" id="OON72431.1"/>
    </source>
</evidence>
<feature type="compositionally biased region" description="Basic residues" evidence="1">
    <location>
        <begin position="9"/>
        <end position="19"/>
    </location>
</feature>
<evidence type="ECO:0000256" key="1">
    <source>
        <dbReference type="SAM" id="MobiDB-lite"/>
    </source>
</evidence>
<evidence type="ECO:0000313" key="3">
    <source>
        <dbReference type="Proteomes" id="UP000190539"/>
    </source>
</evidence>